<gene>
    <name evidence="10 12" type="primary">pyrR</name>
    <name evidence="12" type="ORF">MCCS_09970</name>
</gene>
<evidence type="ECO:0000256" key="8">
    <source>
        <dbReference type="ARBA" id="ARBA00056018"/>
    </source>
</evidence>
<evidence type="ECO:0000256" key="9">
    <source>
        <dbReference type="ARBA" id="ARBA00063792"/>
    </source>
</evidence>
<keyword evidence="3 10" id="KW-0328">Glycosyltransferase</keyword>
<evidence type="ECO:0000259" key="11">
    <source>
        <dbReference type="Pfam" id="PF00156"/>
    </source>
</evidence>
<dbReference type="EC" id="2.4.2.9" evidence="10"/>
<feature type="short sequence motif" description="PRPP-binding" evidence="10">
    <location>
        <begin position="97"/>
        <end position="109"/>
    </location>
</feature>
<dbReference type="OrthoDB" id="9802227at2"/>
<dbReference type="PANTHER" id="PTHR11608">
    <property type="entry name" value="BIFUNCTIONAL PROTEIN PYRR"/>
    <property type="match status" value="1"/>
</dbReference>
<dbReference type="Pfam" id="PF00156">
    <property type="entry name" value="Pribosyltran"/>
    <property type="match status" value="1"/>
</dbReference>
<keyword evidence="13" id="KW-1185">Reference proteome</keyword>
<keyword evidence="5 10" id="KW-0805">Transcription regulation</keyword>
<dbReference type="STRING" id="1855823.MCCS_09970"/>
<feature type="domain" description="Phosphoribosyltransferase" evidence="11">
    <location>
        <begin position="6"/>
        <end position="146"/>
    </location>
</feature>
<accession>A0A1W7AAT1</accession>
<comment type="function">
    <text evidence="8 10">Also displays a weak uracil phosphoribosyltransferase activity which is not physiologically significant.</text>
</comment>
<dbReference type="InterPro" id="IPR029057">
    <property type="entry name" value="PRTase-like"/>
</dbReference>
<evidence type="ECO:0000256" key="6">
    <source>
        <dbReference type="ARBA" id="ARBA00023163"/>
    </source>
</evidence>
<evidence type="ECO:0000256" key="4">
    <source>
        <dbReference type="ARBA" id="ARBA00022679"/>
    </source>
</evidence>
<dbReference type="FunFam" id="3.40.50.2020:FF:000020">
    <property type="entry name" value="Bifunctional protein PyrR"/>
    <property type="match status" value="1"/>
</dbReference>
<dbReference type="NCBIfam" id="NF003549">
    <property type="entry name" value="PRK05205.1-5"/>
    <property type="match status" value="1"/>
</dbReference>
<dbReference type="InterPro" id="IPR050137">
    <property type="entry name" value="PyrR_bifunctional"/>
</dbReference>
<dbReference type="PANTHER" id="PTHR11608:SF0">
    <property type="entry name" value="BIFUNCTIONAL PROTEIN PYRR"/>
    <property type="match status" value="1"/>
</dbReference>
<reference evidence="12 13" key="1">
    <citation type="journal article" date="2017" name="Int. J. Syst. Evol. Microbiol.">
        <title>Macrococcus canis sp. nov., a skin bacterium associated with infections in dogs.</title>
        <authorList>
            <person name="Gobeli Brawand S."/>
            <person name="Cotting K."/>
            <person name="Gomez-Sanz E."/>
            <person name="Collaud A."/>
            <person name="Thomann A."/>
            <person name="Brodard I."/>
            <person name="Rodriguez-Campos S."/>
            <person name="Strauss C."/>
            <person name="Perreten V."/>
        </authorList>
    </citation>
    <scope>NUCLEOTIDE SEQUENCE [LARGE SCALE GENOMIC DNA]</scope>
    <source>
        <strain evidence="12 13">KM45013</strain>
    </source>
</reference>
<keyword evidence="4 10" id="KW-0808">Transferase</keyword>
<evidence type="ECO:0000313" key="13">
    <source>
        <dbReference type="Proteomes" id="UP000194154"/>
    </source>
</evidence>
<proteinExistence type="inferred from homology"/>
<dbReference type="CDD" id="cd06223">
    <property type="entry name" value="PRTases_typeI"/>
    <property type="match status" value="1"/>
</dbReference>
<dbReference type="GO" id="GO:0003723">
    <property type="term" value="F:RNA binding"/>
    <property type="evidence" value="ECO:0007669"/>
    <property type="project" value="UniProtKB-UniRule"/>
</dbReference>
<organism evidence="12 13">
    <name type="scientific">Macrococcoides canis</name>
    <dbReference type="NCBI Taxonomy" id="1855823"/>
    <lineage>
        <taxon>Bacteria</taxon>
        <taxon>Bacillati</taxon>
        <taxon>Bacillota</taxon>
        <taxon>Bacilli</taxon>
        <taxon>Bacillales</taxon>
        <taxon>Staphylococcaceae</taxon>
        <taxon>Macrococcoides</taxon>
    </lineage>
</organism>
<dbReference type="NCBIfam" id="NF003548">
    <property type="entry name" value="PRK05205.1-4"/>
    <property type="match status" value="1"/>
</dbReference>
<sequence>MDKRIILDDKAIDRTLTRIAHEILENNKGAHDLVLLGIRTRGIYLAQRIQSKIEKIDGIIVPTGVLDVTQYRDDVTDRVSQEVIAYTIDTDMNNKHVVIVDDVLYTGRTVRASLDAILDHVRPKRISLATLVDRGHRELPIRADFIGKNIPTALSEEIVVMLDEIDDKTQVYIK</sequence>
<dbReference type="KEGG" id="mcak:MCCS_09970"/>
<comment type="similarity">
    <text evidence="1 10">Belongs to the purine/pyrimidine phosphoribosyltransferase family. PyrR subfamily.</text>
</comment>
<dbReference type="RefSeq" id="WP_086042300.1">
    <property type="nucleotide sequence ID" value="NZ_CBCRZA010000006.1"/>
</dbReference>
<dbReference type="Gene3D" id="3.40.50.2020">
    <property type="match status" value="1"/>
</dbReference>
<comment type="catalytic activity">
    <reaction evidence="10">
        <text>UMP + diphosphate = 5-phospho-alpha-D-ribose 1-diphosphate + uracil</text>
        <dbReference type="Rhea" id="RHEA:13017"/>
        <dbReference type="ChEBI" id="CHEBI:17568"/>
        <dbReference type="ChEBI" id="CHEBI:33019"/>
        <dbReference type="ChEBI" id="CHEBI:57865"/>
        <dbReference type="ChEBI" id="CHEBI:58017"/>
        <dbReference type="EC" id="2.4.2.9"/>
    </reaction>
</comment>
<comment type="subunit">
    <text evidence="9 10">Homodimer and homohexamer; in equilibrium.</text>
</comment>
<dbReference type="GeneID" id="35295129"/>
<dbReference type="InterPro" id="IPR000836">
    <property type="entry name" value="PRTase_dom"/>
</dbReference>
<keyword evidence="10" id="KW-0694">RNA-binding</keyword>
<evidence type="ECO:0000256" key="3">
    <source>
        <dbReference type="ARBA" id="ARBA00022676"/>
    </source>
</evidence>
<comment type="function">
    <text evidence="7 10">Regulates transcriptional attenuation of the pyrimidine nucleotide (pyr) operon by binding in a uridine-dependent manner to specific sites on pyr mRNA. This disrupts an antiterminator hairpin in the RNA and favors formation of a downstream transcription terminator, leading to a reduced expression of downstream genes.</text>
</comment>
<evidence type="ECO:0000256" key="2">
    <source>
        <dbReference type="ARBA" id="ARBA00022472"/>
    </source>
</evidence>
<evidence type="ECO:0000313" key="12">
    <source>
        <dbReference type="EMBL" id="ARQ06644.1"/>
    </source>
</evidence>
<evidence type="ECO:0000256" key="5">
    <source>
        <dbReference type="ARBA" id="ARBA00023015"/>
    </source>
</evidence>
<dbReference type="GO" id="GO:0006353">
    <property type="term" value="P:DNA-templated transcription termination"/>
    <property type="evidence" value="ECO:0007669"/>
    <property type="project" value="UniProtKB-UniRule"/>
</dbReference>
<dbReference type="SUPFAM" id="SSF53271">
    <property type="entry name" value="PRTase-like"/>
    <property type="match status" value="1"/>
</dbReference>
<keyword evidence="6 10" id="KW-0804">Transcription</keyword>
<dbReference type="Proteomes" id="UP000194154">
    <property type="component" value="Chromosome"/>
</dbReference>
<evidence type="ECO:0000256" key="10">
    <source>
        <dbReference type="HAMAP-Rule" id="MF_01219"/>
    </source>
</evidence>
<dbReference type="InterPro" id="IPR023050">
    <property type="entry name" value="PyrR"/>
</dbReference>
<evidence type="ECO:0000256" key="7">
    <source>
        <dbReference type="ARBA" id="ARBA00053556"/>
    </source>
</evidence>
<dbReference type="EMBL" id="CP021059">
    <property type="protein sequence ID" value="ARQ06644.1"/>
    <property type="molecule type" value="Genomic_DNA"/>
</dbReference>
<protein>
    <recommendedName>
        <fullName evidence="10">Bifunctional protein PyrR</fullName>
    </recommendedName>
    <domain>
        <recommendedName>
            <fullName evidence="10">Pyrimidine operon regulatory protein</fullName>
        </recommendedName>
    </domain>
    <domain>
        <recommendedName>
            <fullName evidence="10">Uracil phosphoribosyltransferase</fullName>
            <shortName evidence="10">UPRTase</shortName>
            <ecNumber evidence="10">2.4.2.9</ecNumber>
        </recommendedName>
    </domain>
</protein>
<dbReference type="GO" id="GO:0004845">
    <property type="term" value="F:uracil phosphoribosyltransferase activity"/>
    <property type="evidence" value="ECO:0007669"/>
    <property type="project" value="UniProtKB-UniRule"/>
</dbReference>
<keyword evidence="2 10" id="KW-0806">Transcription termination</keyword>
<dbReference type="AlphaFoldDB" id="A0A1W7AAT1"/>
<name>A0A1W7AAT1_9STAP</name>
<dbReference type="HAMAP" id="MF_01219">
    <property type="entry name" value="PyrR"/>
    <property type="match status" value="1"/>
</dbReference>
<evidence type="ECO:0000256" key="1">
    <source>
        <dbReference type="ARBA" id="ARBA00005565"/>
    </source>
</evidence>